<dbReference type="Proteomes" id="UP001460202">
    <property type="component" value="Unassembled WGS sequence"/>
</dbReference>
<proteinExistence type="predicted"/>
<keyword evidence="1" id="KW-0808">Transferase</keyword>
<dbReference type="SUPFAM" id="SSF56752">
    <property type="entry name" value="D-aminoacid aminotransferase-like PLP-dependent enzymes"/>
    <property type="match status" value="1"/>
</dbReference>
<dbReference type="GO" id="GO:0008483">
    <property type="term" value="F:transaminase activity"/>
    <property type="evidence" value="ECO:0007669"/>
    <property type="project" value="UniProtKB-KW"/>
</dbReference>
<dbReference type="EMBL" id="JBBMFL010000009">
    <property type="protein sequence ID" value="MEQ2545143.1"/>
    <property type="molecule type" value="Genomic_DNA"/>
</dbReference>
<gene>
    <name evidence="1" type="ORF">WMO46_09310</name>
</gene>
<dbReference type="InterPro" id="IPR036038">
    <property type="entry name" value="Aminotransferase-like"/>
</dbReference>
<accession>A0ABV1GXK2</accession>
<dbReference type="Gene3D" id="3.20.10.10">
    <property type="entry name" value="D-amino Acid Aminotransferase, subunit A, domain 2"/>
    <property type="match status" value="1"/>
</dbReference>
<dbReference type="RefSeq" id="WP_349094222.1">
    <property type="nucleotide sequence ID" value="NZ_JBBMFL010000009.1"/>
</dbReference>
<reference evidence="1 2" key="1">
    <citation type="submission" date="2024-03" db="EMBL/GenBank/DDBJ databases">
        <title>Human intestinal bacterial collection.</title>
        <authorList>
            <person name="Pauvert C."/>
            <person name="Hitch T.C.A."/>
            <person name="Clavel T."/>
        </authorList>
    </citation>
    <scope>NUCLEOTIDE SEQUENCE [LARGE SCALE GENOMIC DNA]</scope>
    <source>
        <strain evidence="1 2">CLA-KB-H122</strain>
    </source>
</reference>
<keyword evidence="2" id="KW-1185">Reference proteome</keyword>
<evidence type="ECO:0000313" key="1">
    <source>
        <dbReference type="EMBL" id="MEQ2545143.1"/>
    </source>
</evidence>
<name>A0ABV1GXK2_9BACT</name>
<protein>
    <submittedName>
        <fullName evidence="1">Aminotransferase class IV</fullName>
    </submittedName>
</protein>
<keyword evidence="1" id="KW-0032">Aminotransferase</keyword>
<evidence type="ECO:0000313" key="2">
    <source>
        <dbReference type="Proteomes" id="UP001460202"/>
    </source>
</evidence>
<comment type="caution">
    <text evidence="1">The sequence shown here is derived from an EMBL/GenBank/DDBJ whole genome shotgun (WGS) entry which is preliminary data.</text>
</comment>
<organism evidence="1 2">
    <name type="scientific">Alistipes intestinihominis</name>
    <dbReference type="NCBI Taxonomy" id="3133172"/>
    <lineage>
        <taxon>Bacteria</taxon>
        <taxon>Pseudomonadati</taxon>
        <taxon>Bacteroidota</taxon>
        <taxon>Bacteroidia</taxon>
        <taxon>Bacteroidales</taxon>
        <taxon>Rikenellaceae</taxon>
        <taxon>Alistipes</taxon>
    </lineage>
</organism>
<dbReference type="InterPro" id="IPR043132">
    <property type="entry name" value="BCAT-like_C"/>
</dbReference>
<dbReference type="InterPro" id="IPR001544">
    <property type="entry name" value="Aminotrans_IV"/>
</dbReference>
<sequence>MTELYLYQTVHLARGRARNAEAHAARLDAASRELFGRGYAPARLAARIEALAAAERYPTGVSGFVRIELGADGEERLTPTGVSLYDGYALRSLQPEAVTLRYDLPLTEAPTSAREAAAQLARHMAERAGADVAVRCDREGILREADDAPLFAVAGHTVLAAPGTQSVERELAVRAVRAAGLELREEPFGCGELPRIDELFFADHRGITALARCDGQPLMSLIAERIALVMEGLFPKK</sequence>
<dbReference type="Pfam" id="PF01063">
    <property type="entry name" value="Aminotran_4"/>
    <property type="match status" value="1"/>
</dbReference>